<proteinExistence type="predicted"/>
<name>A0AAD7SAQ4_9TELE</name>
<protein>
    <submittedName>
        <fullName evidence="1">Uncharacterized protein</fullName>
    </submittedName>
</protein>
<reference evidence="1" key="1">
    <citation type="journal article" date="2023" name="Science">
        <title>Genome structures resolve the early diversification of teleost fishes.</title>
        <authorList>
            <person name="Parey E."/>
            <person name="Louis A."/>
            <person name="Montfort J."/>
            <person name="Bouchez O."/>
            <person name="Roques C."/>
            <person name="Iampietro C."/>
            <person name="Lluch J."/>
            <person name="Castinel A."/>
            <person name="Donnadieu C."/>
            <person name="Desvignes T."/>
            <person name="Floi Bucao C."/>
            <person name="Jouanno E."/>
            <person name="Wen M."/>
            <person name="Mejri S."/>
            <person name="Dirks R."/>
            <person name="Jansen H."/>
            <person name="Henkel C."/>
            <person name="Chen W.J."/>
            <person name="Zahm M."/>
            <person name="Cabau C."/>
            <person name="Klopp C."/>
            <person name="Thompson A.W."/>
            <person name="Robinson-Rechavi M."/>
            <person name="Braasch I."/>
            <person name="Lecointre G."/>
            <person name="Bobe J."/>
            <person name="Postlethwait J.H."/>
            <person name="Berthelot C."/>
            <person name="Roest Crollius H."/>
            <person name="Guiguen Y."/>
        </authorList>
    </citation>
    <scope>NUCLEOTIDE SEQUENCE</scope>
    <source>
        <strain evidence="1">NC1722</strain>
    </source>
</reference>
<dbReference type="AlphaFoldDB" id="A0AAD7SAQ4"/>
<accession>A0AAD7SAQ4</accession>
<keyword evidence="2" id="KW-1185">Reference proteome</keyword>
<dbReference type="EMBL" id="JAINUG010000087">
    <property type="protein sequence ID" value="KAJ8398898.1"/>
    <property type="molecule type" value="Genomic_DNA"/>
</dbReference>
<evidence type="ECO:0000313" key="2">
    <source>
        <dbReference type="Proteomes" id="UP001221898"/>
    </source>
</evidence>
<organism evidence="1 2">
    <name type="scientific">Aldrovandia affinis</name>
    <dbReference type="NCBI Taxonomy" id="143900"/>
    <lineage>
        <taxon>Eukaryota</taxon>
        <taxon>Metazoa</taxon>
        <taxon>Chordata</taxon>
        <taxon>Craniata</taxon>
        <taxon>Vertebrata</taxon>
        <taxon>Euteleostomi</taxon>
        <taxon>Actinopterygii</taxon>
        <taxon>Neopterygii</taxon>
        <taxon>Teleostei</taxon>
        <taxon>Notacanthiformes</taxon>
        <taxon>Halosauridae</taxon>
        <taxon>Aldrovandia</taxon>
    </lineage>
</organism>
<evidence type="ECO:0000313" key="1">
    <source>
        <dbReference type="EMBL" id="KAJ8398898.1"/>
    </source>
</evidence>
<dbReference type="Proteomes" id="UP001221898">
    <property type="component" value="Unassembled WGS sequence"/>
</dbReference>
<comment type="caution">
    <text evidence="1">The sequence shown here is derived from an EMBL/GenBank/DDBJ whole genome shotgun (WGS) entry which is preliminary data.</text>
</comment>
<sequence>MALSVTLAHKSWGVDCGHWLCPSPQERWAVSSALRRVRLFHPINRGPLRVLICAIDWKGPCISRAARHPTILTANKEQQDVCFSGLGVGGFRRGVGQGRGMTRWGLIWAWSGRSGMGIVGKQTRTAALISAQSFMLENSWGLHHK</sequence>
<gene>
    <name evidence="1" type="ORF">AAFF_G00418060</name>
</gene>